<dbReference type="GO" id="GO:0005525">
    <property type="term" value="F:GTP binding"/>
    <property type="evidence" value="ECO:0007669"/>
    <property type="project" value="UniProtKB-KW"/>
</dbReference>
<keyword evidence="3" id="KW-0342">GTP-binding</keyword>
<dbReference type="Ensembl" id="ENSLOCT00000003609.1">
    <property type="protein sequence ID" value="ENSLOCP00000003602.1"/>
    <property type="gene ID" value="ENSLOCG00000003059.1"/>
</dbReference>
<reference evidence="6" key="1">
    <citation type="submission" date="2011-12" db="EMBL/GenBank/DDBJ databases">
        <title>The Draft Genome of Lepisosteus oculatus.</title>
        <authorList>
            <consortium name="The Broad Institute Genome Assembly &amp; Analysis Group"/>
            <consortium name="Computational R&amp;D Group"/>
            <consortium name="and Sequencing Platform"/>
            <person name="Di Palma F."/>
            <person name="Alfoldi J."/>
            <person name="Johnson J."/>
            <person name="Berlin A."/>
            <person name="Gnerre S."/>
            <person name="Jaffe D."/>
            <person name="MacCallum I."/>
            <person name="Young S."/>
            <person name="Walker B.J."/>
            <person name="Lander E.S."/>
            <person name="Lindblad-Toh K."/>
        </authorList>
    </citation>
    <scope>NUCLEOTIDE SEQUENCE [LARGE SCALE GENOMIC DNA]</scope>
</reference>
<dbReference type="AlphaFoldDB" id="W5M5E4"/>
<dbReference type="Bgee" id="ENSLOCG00000003059">
    <property type="expression patterns" value="Expressed in intestine"/>
</dbReference>
<evidence type="ECO:0000256" key="1">
    <source>
        <dbReference type="ARBA" id="ARBA00008535"/>
    </source>
</evidence>
<feature type="domain" description="AIG1-type G" evidence="4">
    <location>
        <begin position="25"/>
        <end position="204"/>
    </location>
</feature>
<dbReference type="Proteomes" id="UP000018468">
    <property type="component" value="Linkage group LG5"/>
</dbReference>
<dbReference type="InterPro" id="IPR027417">
    <property type="entry name" value="P-loop_NTPase"/>
</dbReference>
<accession>W5M5E4</accession>
<name>W5M5E4_LEPOC</name>
<keyword evidence="2" id="KW-0547">Nucleotide-binding</keyword>
<protein>
    <recommendedName>
        <fullName evidence="4">AIG1-type G domain-containing protein</fullName>
    </recommendedName>
</protein>
<dbReference type="SUPFAM" id="SSF52540">
    <property type="entry name" value="P-loop containing nucleoside triphosphate hydrolases"/>
    <property type="match status" value="1"/>
</dbReference>
<dbReference type="InParanoid" id="W5M5E4"/>
<dbReference type="HOGENOM" id="CLU_010468_3_3_1"/>
<sequence>FLLMNTIIVASRSSSRESPCVLGPRSETRIVLLGRAGSGKSATGNTILGAAAFAPGTATQSCARAERRVGGRQVVVIDTPGSVLEGEGRGPEARRCVSLGAPGPHAYLLVIDPGRLTAEDEAAAARVRHVFGEASERRTIALLTHGDRLTERRQQEALEGQRVWREILQRFGRHYHVFNNGDPGDGRQVGELLDKIDRLGEEGG</sequence>
<dbReference type="EMBL" id="AHAT01036008">
    <property type="status" value="NOT_ANNOTATED_CDS"/>
    <property type="molecule type" value="Genomic_DNA"/>
</dbReference>
<evidence type="ECO:0000256" key="3">
    <source>
        <dbReference type="ARBA" id="ARBA00023134"/>
    </source>
</evidence>
<evidence type="ECO:0000259" key="4">
    <source>
        <dbReference type="PROSITE" id="PS51720"/>
    </source>
</evidence>
<reference evidence="5" key="3">
    <citation type="submission" date="2025-09" db="UniProtKB">
        <authorList>
            <consortium name="Ensembl"/>
        </authorList>
    </citation>
    <scope>IDENTIFICATION</scope>
</reference>
<keyword evidence="6" id="KW-1185">Reference proteome</keyword>
<dbReference type="PROSITE" id="PS51720">
    <property type="entry name" value="G_AIG1"/>
    <property type="match status" value="1"/>
</dbReference>
<dbReference type="FunFam" id="3.40.50.300:FF:000366">
    <property type="entry name" value="GTPase, IMAP family member 2"/>
    <property type="match status" value="1"/>
</dbReference>
<evidence type="ECO:0000256" key="2">
    <source>
        <dbReference type="ARBA" id="ARBA00022741"/>
    </source>
</evidence>
<evidence type="ECO:0000313" key="5">
    <source>
        <dbReference type="Ensembl" id="ENSLOCP00000003602.1"/>
    </source>
</evidence>
<dbReference type="PANTHER" id="PTHR10903:SF112">
    <property type="entry name" value="SI:CH211-113E8.5"/>
    <property type="match status" value="1"/>
</dbReference>
<dbReference type="Pfam" id="PF04548">
    <property type="entry name" value="AIG1"/>
    <property type="match status" value="1"/>
</dbReference>
<dbReference type="OMA" id="SSHTYVE"/>
<dbReference type="PANTHER" id="PTHR10903">
    <property type="entry name" value="GTPASE, IMAP FAMILY MEMBER-RELATED"/>
    <property type="match status" value="1"/>
</dbReference>
<dbReference type="InterPro" id="IPR045058">
    <property type="entry name" value="GIMA/IAN/Toc"/>
</dbReference>
<dbReference type="GO" id="GO:0003924">
    <property type="term" value="F:GTPase activity"/>
    <property type="evidence" value="ECO:0000318"/>
    <property type="project" value="GO_Central"/>
</dbReference>
<reference evidence="5" key="2">
    <citation type="submission" date="2025-08" db="UniProtKB">
        <authorList>
            <consortium name="Ensembl"/>
        </authorList>
    </citation>
    <scope>IDENTIFICATION</scope>
</reference>
<dbReference type="GeneTree" id="ENSGT01120000271858"/>
<dbReference type="InterPro" id="IPR006703">
    <property type="entry name" value="G_AIG1"/>
</dbReference>
<comment type="similarity">
    <text evidence="1">Belongs to the TRAFAC class TrmE-Era-EngA-EngB-Septin-like GTPase superfamily. AIG1/Toc34/Toc159-like paraseptin GTPase family. IAN subfamily.</text>
</comment>
<organism evidence="5 6">
    <name type="scientific">Lepisosteus oculatus</name>
    <name type="common">Spotted gar</name>
    <dbReference type="NCBI Taxonomy" id="7918"/>
    <lineage>
        <taxon>Eukaryota</taxon>
        <taxon>Metazoa</taxon>
        <taxon>Chordata</taxon>
        <taxon>Craniata</taxon>
        <taxon>Vertebrata</taxon>
        <taxon>Euteleostomi</taxon>
        <taxon>Actinopterygii</taxon>
        <taxon>Neopterygii</taxon>
        <taxon>Holostei</taxon>
        <taxon>Semionotiformes</taxon>
        <taxon>Lepisosteidae</taxon>
        <taxon>Lepisosteus</taxon>
    </lineage>
</organism>
<dbReference type="Gene3D" id="3.40.50.300">
    <property type="entry name" value="P-loop containing nucleotide triphosphate hydrolases"/>
    <property type="match status" value="1"/>
</dbReference>
<evidence type="ECO:0000313" key="6">
    <source>
        <dbReference type="Proteomes" id="UP000018468"/>
    </source>
</evidence>
<proteinExistence type="inferred from homology"/>